<evidence type="ECO:0000313" key="2">
    <source>
        <dbReference type="Proteomes" id="UP000095598"/>
    </source>
</evidence>
<organism evidence="1 2">
    <name type="scientific">Anaerostipes hadrus</name>
    <dbReference type="NCBI Taxonomy" id="649756"/>
    <lineage>
        <taxon>Bacteria</taxon>
        <taxon>Bacillati</taxon>
        <taxon>Bacillota</taxon>
        <taxon>Clostridia</taxon>
        <taxon>Lachnospirales</taxon>
        <taxon>Lachnospiraceae</taxon>
        <taxon>Anaerostipes</taxon>
    </lineage>
</organism>
<evidence type="ECO:0008006" key="3">
    <source>
        <dbReference type="Google" id="ProtNLM"/>
    </source>
</evidence>
<name>A0A173RF77_ANAHA</name>
<dbReference type="Pfam" id="PF10711">
    <property type="entry name" value="DUF2513"/>
    <property type="match status" value="1"/>
</dbReference>
<evidence type="ECO:0000313" key="1">
    <source>
        <dbReference type="EMBL" id="CUM76386.1"/>
    </source>
</evidence>
<protein>
    <recommendedName>
        <fullName evidence="3">DUF2513 domain-containing protein</fullName>
    </recommendedName>
</protein>
<dbReference type="AlphaFoldDB" id="A0A173RF77"/>
<sequence>MKLDLDLLRDTLIAISDNLYPDENGYVQPIMPKEFVSSAIPQYKSNEVLYWIRKMMDEGILIAGKRYIDEPIPRIKDISITGYKFLESFKEPSIWEKVKPKLSDLAVSSLSSLITTAISLI</sequence>
<dbReference type="RefSeq" id="WP_055257766.1">
    <property type="nucleotide sequence ID" value="NZ_CYXT01000002.1"/>
</dbReference>
<dbReference type="InterPro" id="IPR019650">
    <property type="entry name" value="DUF2513"/>
</dbReference>
<accession>A0A173RF77</accession>
<gene>
    <name evidence="1" type="ORF">ERS852425_00457</name>
</gene>
<dbReference type="EMBL" id="CYXT01000002">
    <property type="protein sequence ID" value="CUM76386.1"/>
    <property type="molecule type" value="Genomic_DNA"/>
</dbReference>
<proteinExistence type="predicted"/>
<dbReference type="Proteomes" id="UP000095598">
    <property type="component" value="Unassembled WGS sequence"/>
</dbReference>
<reference evidence="1 2" key="1">
    <citation type="submission" date="2015-09" db="EMBL/GenBank/DDBJ databases">
        <authorList>
            <consortium name="Pathogen Informatics"/>
        </authorList>
    </citation>
    <scope>NUCLEOTIDE SEQUENCE [LARGE SCALE GENOMIC DNA]</scope>
    <source>
        <strain evidence="1 2">2789STDY5608868</strain>
    </source>
</reference>